<name>A0A6P2VJ28_9BURK</name>
<dbReference type="EMBL" id="CABVQT010000001">
    <property type="protein sequence ID" value="VWC80274.1"/>
    <property type="molecule type" value="Genomic_DNA"/>
</dbReference>
<evidence type="ECO:0000313" key="2">
    <source>
        <dbReference type="Proteomes" id="UP000494182"/>
    </source>
</evidence>
<dbReference type="AlphaFoldDB" id="A0A6P2VJ28"/>
<evidence type="ECO:0000313" key="1">
    <source>
        <dbReference type="EMBL" id="VWC80274.1"/>
    </source>
</evidence>
<reference evidence="1 2" key="1">
    <citation type="submission" date="2019-09" db="EMBL/GenBank/DDBJ databases">
        <authorList>
            <person name="Depoorter E."/>
        </authorList>
    </citation>
    <scope>NUCLEOTIDE SEQUENCE [LARGE SCALE GENOMIC DNA]</scope>
    <source>
        <strain evidence="1">R-71171</strain>
    </source>
</reference>
<sequence>MQTGTHQIDADSLSLEFLVEFAQREEQAMQSLGRWLRRAGAALVLLLAFQTRSYAVPPWSRNIR</sequence>
<organism evidence="1 2">
    <name type="scientific">Burkholderia contaminans</name>
    <dbReference type="NCBI Taxonomy" id="488447"/>
    <lineage>
        <taxon>Bacteria</taxon>
        <taxon>Pseudomonadati</taxon>
        <taxon>Pseudomonadota</taxon>
        <taxon>Betaproteobacteria</taxon>
        <taxon>Burkholderiales</taxon>
        <taxon>Burkholderiaceae</taxon>
        <taxon>Burkholderia</taxon>
        <taxon>Burkholderia cepacia complex</taxon>
    </lineage>
</organism>
<gene>
    <name evidence="1" type="ORF">BCO71171_00417</name>
</gene>
<dbReference type="Proteomes" id="UP000494182">
    <property type="component" value="Unassembled WGS sequence"/>
</dbReference>
<proteinExistence type="predicted"/>
<accession>A0A6P2VJ28</accession>
<protein>
    <submittedName>
        <fullName evidence="1">Uncharacterized protein</fullName>
    </submittedName>
</protein>